<dbReference type="AlphaFoldDB" id="A0A1N7QRH7"/>
<proteinExistence type="predicted"/>
<accession>A0A1N7QRH7</accession>
<protein>
    <submittedName>
        <fullName evidence="2">Uncharacterized protein</fullName>
    </submittedName>
</protein>
<keyword evidence="1" id="KW-0175">Coiled coil</keyword>
<dbReference type="RefSeq" id="WP_076554098.1">
    <property type="nucleotide sequence ID" value="NZ_FTOL01000015.1"/>
</dbReference>
<dbReference type="Proteomes" id="UP000186744">
    <property type="component" value="Unassembled WGS sequence"/>
</dbReference>
<organism evidence="2 3">
    <name type="scientific">Chryseobacterium ureilyticum</name>
    <dbReference type="NCBI Taxonomy" id="373668"/>
    <lineage>
        <taxon>Bacteria</taxon>
        <taxon>Pseudomonadati</taxon>
        <taxon>Bacteroidota</taxon>
        <taxon>Flavobacteriia</taxon>
        <taxon>Flavobacteriales</taxon>
        <taxon>Weeksellaceae</taxon>
        <taxon>Chryseobacterium group</taxon>
        <taxon>Chryseobacterium</taxon>
    </lineage>
</organism>
<name>A0A1N7QRH7_9FLAO</name>
<keyword evidence="3" id="KW-1185">Reference proteome</keyword>
<reference evidence="3" key="1">
    <citation type="submission" date="2017-01" db="EMBL/GenBank/DDBJ databases">
        <authorList>
            <person name="Varghese N."/>
            <person name="Submissions S."/>
        </authorList>
    </citation>
    <scope>NUCLEOTIDE SEQUENCE [LARGE SCALE GENOMIC DNA]</scope>
    <source>
        <strain evidence="3">DSM 18017</strain>
    </source>
</reference>
<dbReference type="OrthoDB" id="670235at2"/>
<evidence type="ECO:0000256" key="1">
    <source>
        <dbReference type="SAM" id="Coils"/>
    </source>
</evidence>
<dbReference type="STRING" id="373668.SAMN05421786_11510"/>
<sequence>MKPTNALKVLTTEELEAELQQRKSAEAQEREQKREQYESLKKTVIKDLAPFAEQLSENLTAFKNKAFADMGSLYDLLKDYSKRHQDGKGNFQIEDENYRILFKR</sequence>
<gene>
    <name evidence="2" type="ORF">SAMN05421786_11510</name>
</gene>
<dbReference type="EMBL" id="FTOL01000015">
    <property type="protein sequence ID" value="SIT25471.1"/>
    <property type="molecule type" value="Genomic_DNA"/>
</dbReference>
<evidence type="ECO:0000313" key="3">
    <source>
        <dbReference type="Proteomes" id="UP000186744"/>
    </source>
</evidence>
<evidence type="ECO:0000313" key="2">
    <source>
        <dbReference type="EMBL" id="SIT25471.1"/>
    </source>
</evidence>
<feature type="coiled-coil region" evidence="1">
    <location>
        <begin position="10"/>
        <end position="43"/>
    </location>
</feature>